<dbReference type="PANTHER" id="PTHR24421:SF61">
    <property type="entry name" value="OXYGEN SENSOR HISTIDINE KINASE NREB"/>
    <property type="match status" value="1"/>
</dbReference>
<dbReference type="InterPro" id="IPR003594">
    <property type="entry name" value="HATPase_dom"/>
</dbReference>
<feature type="domain" description="Histidine kinase/HSP90-like ATPase" evidence="5">
    <location>
        <begin position="306"/>
        <end position="389"/>
    </location>
</feature>
<dbReference type="Pfam" id="PF02518">
    <property type="entry name" value="HATPase_c"/>
    <property type="match status" value="1"/>
</dbReference>
<accession>A0ABP7BYZ7</accession>
<keyword evidence="7" id="KW-1185">Reference proteome</keyword>
<dbReference type="Proteomes" id="UP001500902">
    <property type="component" value="Unassembled WGS sequence"/>
</dbReference>
<dbReference type="CDD" id="cd16917">
    <property type="entry name" value="HATPase_UhpB-NarQ-NarX-like"/>
    <property type="match status" value="1"/>
</dbReference>
<dbReference type="InterPro" id="IPR036890">
    <property type="entry name" value="HATPase_C_sf"/>
</dbReference>
<keyword evidence="2" id="KW-0418">Kinase</keyword>
<evidence type="ECO:0000259" key="5">
    <source>
        <dbReference type="Pfam" id="PF02518"/>
    </source>
</evidence>
<evidence type="ECO:0000256" key="3">
    <source>
        <dbReference type="ARBA" id="ARBA00023012"/>
    </source>
</evidence>
<feature type="transmembrane region" description="Helical" evidence="4">
    <location>
        <begin position="28"/>
        <end position="48"/>
    </location>
</feature>
<name>A0ABP7BYZ7_9ACTN</name>
<dbReference type="PANTHER" id="PTHR24421">
    <property type="entry name" value="NITRATE/NITRITE SENSOR PROTEIN NARX-RELATED"/>
    <property type="match status" value="1"/>
</dbReference>
<dbReference type="SUPFAM" id="SSF55874">
    <property type="entry name" value="ATPase domain of HSP90 chaperone/DNA topoisomerase II/histidine kinase"/>
    <property type="match status" value="1"/>
</dbReference>
<dbReference type="EMBL" id="BAAAZP010000077">
    <property type="protein sequence ID" value="GAA3671949.1"/>
    <property type="molecule type" value="Genomic_DNA"/>
</dbReference>
<feature type="transmembrane region" description="Helical" evidence="4">
    <location>
        <begin position="158"/>
        <end position="178"/>
    </location>
</feature>
<evidence type="ECO:0000313" key="7">
    <source>
        <dbReference type="Proteomes" id="UP001500902"/>
    </source>
</evidence>
<gene>
    <name evidence="6" type="ORF">GCM10022224_040140</name>
</gene>
<protein>
    <recommendedName>
        <fullName evidence="5">Histidine kinase/HSP90-like ATPase domain-containing protein</fullName>
    </recommendedName>
</protein>
<keyword evidence="4" id="KW-1133">Transmembrane helix</keyword>
<evidence type="ECO:0000256" key="1">
    <source>
        <dbReference type="ARBA" id="ARBA00022679"/>
    </source>
</evidence>
<comment type="caution">
    <text evidence="6">The sequence shown here is derived from an EMBL/GenBank/DDBJ whole genome shotgun (WGS) entry which is preliminary data.</text>
</comment>
<sequence>MTQRTGSHQAPEGPAAAGVQRVATNIAVWIRLSSAAVGGLVAVIGAAPPARPDWVTISATTFLVWAGTFAYIALKRGLSIPLVGVDVLVVVGICLVYGNVVPAGALASVAGTSWVDLIASTGVFVAHTGLRLAHGALATVIIAVAAAIGRSVVSEVPVVLVLQGVLAGGMMVLLRSGAEAADTALAKRAAAFVDAASRAAVRADERDQQRRLHDTVLATLTMIGTGAISRGSPILRVRAAEDLATVNQLRSYPDMEAGGSQCSRLDLALLAARSVPRPGLRQLDVDLDAPPIELPRQVTAGFADSVAEALTNVARHADTGSAVVRASDRPDGVVVEVIDSGRGFATDWIPPYRRGYRDSIAARMRAIGGDARITSREGVGTLVTLWWPHD</sequence>
<organism evidence="6 7">
    <name type="scientific">Nonomuraea antimicrobica</name>
    <dbReference type="NCBI Taxonomy" id="561173"/>
    <lineage>
        <taxon>Bacteria</taxon>
        <taxon>Bacillati</taxon>
        <taxon>Actinomycetota</taxon>
        <taxon>Actinomycetes</taxon>
        <taxon>Streptosporangiales</taxon>
        <taxon>Streptosporangiaceae</taxon>
        <taxon>Nonomuraea</taxon>
    </lineage>
</organism>
<dbReference type="Gene3D" id="3.30.565.10">
    <property type="entry name" value="Histidine kinase-like ATPase, C-terminal domain"/>
    <property type="match status" value="1"/>
</dbReference>
<evidence type="ECO:0000313" key="6">
    <source>
        <dbReference type="EMBL" id="GAA3671949.1"/>
    </source>
</evidence>
<feature type="transmembrane region" description="Helical" evidence="4">
    <location>
        <begin position="54"/>
        <end position="73"/>
    </location>
</feature>
<reference evidence="7" key="1">
    <citation type="journal article" date="2019" name="Int. J. Syst. Evol. Microbiol.">
        <title>The Global Catalogue of Microorganisms (GCM) 10K type strain sequencing project: providing services to taxonomists for standard genome sequencing and annotation.</title>
        <authorList>
            <consortium name="The Broad Institute Genomics Platform"/>
            <consortium name="The Broad Institute Genome Sequencing Center for Infectious Disease"/>
            <person name="Wu L."/>
            <person name="Ma J."/>
        </authorList>
    </citation>
    <scope>NUCLEOTIDE SEQUENCE [LARGE SCALE GENOMIC DNA]</scope>
    <source>
        <strain evidence="7">JCM 16904</strain>
    </source>
</reference>
<feature type="transmembrane region" description="Helical" evidence="4">
    <location>
        <begin position="80"/>
        <end position="98"/>
    </location>
</feature>
<evidence type="ECO:0000256" key="4">
    <source>
        <dbReference type="SAM" id="Phobius"/>
    </source>
</evidence>
<dbReference type="InterPro" id="IPR050482">
    <property type="entry name" value="Sensor_HK_TwoCompSys"/>
</dbReference>
<keyword evidence="4" id="KW-0472">Membrane</keyword>
<proteinExistence type="predicted"/>
<keyword evidence="1" id="KW-0808">Transferase</keyword>
<keyword evidence="4" id="KW-0812">Transmembrane</keyword>
<keyword evidence="3" id="KW-0902">Two-component regulatory system</keyword>
<feature type="transmembrane region" description="Helical" evidence="4">
    <location>
        <begin position="132"/>
        <end position="152"/>
    </location>
</feature>
<evidence type="ECO:0000256" key="2">
    <source>
        <dbReference type="ARBA" id="ARBA00022777"/>
    </source>
</evidence>